<feature type="chain" id="PRO_5035252138" description="Peptidase S8/S53 domain-containing protein" evidence="5">
    <location>
        <begin position="33"/>
        <end position="1397"/>
    </location>
</feature>
<keyword evidence="2" id="KW-0378">Hydrolase</keyword>
<dbReference type="InterPro" id="IPR000209">
    <property type="entry name" value="Peptidase_S8/S53_dom"/>
</dbReference>
<sequence>MSRAHPSPVLAAVVATTAALCAVAIPDSPASAAPAPAVPHAAVAYQRLALPDGRYATVYSDGLAQVVNPNTGSAEFQYVPTDHAPGSPAAGTLPDKAELIADLAQGQPQPYAQDDVVVAYAAGVPAPARVSLGRARADATHPPAYTGDAKLNKVLAGLGVDDAQPLLSGLGNGSTTPATGAPLDVSRLYRLHLPPSTVAQAVSALRAQPGISYASPDWRVTTLRTGSTPVTGVTAKAATAKAATAPAAGTLPTNYAVTADAQSLLDRPGVDAMPAYAAISQRFGQLPGQGQIITNVSIGSLTDASAASDTANPCNPWAAGYGPTTIVQSGQRYLDWPGMPLIPTYTAGATGAVDPVGQVCGPDDPTLGEVGLDFSMMAPLPHDRQRPGREGSGASDLLGIAPGASYRLMEPAAAGPTTADMAATFLAAARQQPRPSVITASLGFGLDSYGFSGRYMEDDPVMASVIATIVQKYRLVVCVSAGDGLRGYTNAAVPPSGGSAATNLAGKHVAPTDLNDVSFSTAPSADPDTGSIDVGSTTLNDTGSGPQSGTAPVGSPPYAETRYNGARNFASGWGSRVTISAPGDNVLALQHAFGGTAQDAAVVYTGGTSASTPEVAAAAAVVLQVAKLTGNTRLTDPVNVRDFLVSTANPVANPAQSDLNLNVGPQVDLGKAVQTLLADAGTPETPSVSRVAVTDRHPLDGFNHVFSTATDAGAIPLDHDHLGDWLTVAPDWQGMPDHGVDYSLSVGNHRLATTPSARIQPSAVLAAAGLPLVSTASRTVTLTYTASRGGKRLAGATVTVVFGPSDGRSTYGLAPTVPAVVRGATIPVAYDLRGLVSATDPVLVVSEPGRIDPATAAGFRPAYTVPLTKPSGTVQVPVSALSGGGIYGIGIEPATAGRTAVTYTNFAYVRVAPTGDTRPPAPTLAAAGDRSAGGHDLAVPYGTAFRVSWDVRDVPSADGAMLEISAAGPTATGNQNPFNNPNGSARDANGTDTGSVYYAPVRGAHGSVALTPAQAGLDTAMTHVVRVLPTRDGRVVGEASEVSTVSQDGVRPTDGGTVFGGFGVNAHGDDGFLTSNLTGGSVQVFDQRTNAVTGTVASSPDRYQTPGSLGAGPGVLAGDVGLYTRTAADGTQTYRVIKPVATGGDGGAWTPPAADVPPGGGTGPLAAPNQDTDTTAFLYGKNGLTGAYRVFASNVGAGTFGSPVDVEPAMRQYQFPYVTAFGADNGSDLAVLGTSDFFQFNGPNAFVTVGLDDGKVTSFPGVTAGEPDGLAVDSTTHTMIAPTGDGRIGLYDLTSGTGTTVTLTGAAHQHPAVDQTHHYFAMQELEAPSGLGTMPDDNATSAIVLVDEHGALVKRIATFNFFNTTLPINGTFIQLNPATRTGYTPGPGGTQLAVFHY</sequence>
<accession>A0A8J3QS54</accession>
<comment type="caution">
    <text evidence="7">The sequence shown here is derived from an EMBL/GenBank/DDBJ whole genome shotgun (WGS) entry which is preliminary data.</text>
</comment>
<dbReference type="SUPFAM" id="SSF50969">
    <property type="entry name" value="YVTN repeat-like/Quinoprotein amine dehydrogenase"/>
    <property type="match status" value="1"/>
</dbReference>
<feature type="signal peptide" evidence="5">
    <location>
        <begin position="1"/>
        <end position="32"/>
    </location>
</feature>
<protein>
    <recommendedName>
        <fullName evidence="6">Peptidase S8/S53 domain-containing protein</fullName>
    </recommendedName>
</protein>
<dbReference type="SUPFAM" id="SSF52743">
    <property type="entry name" value="Subtilisin-like"/>
    <property type="match status" value="1"/>
</dbReference>
<organism evidence="7 8">
    <name type="scientific">Rugosimonospora africana</name>
    <dbReference type="NCBI Taxonomy" id="556532"/>
    <lineage>
        <taxon>Bacteria</taxon>
        <taxon>Bacillati</taxon>
        <taxon>Actinomycetota</taxon>
        <taxon>Actinomycetes</taxon>
        <taxon>Micromonosporales</taxon>
        <taxon>Micromonosporaceae</taxon>
        <taxon>Rugosimonospora</taxon>
    </lineage>
</organism>
<reference evidence="7" key="1">
    <citation type="submission" date="2021-01" db="EMBL/GenBank/DDBJ databases">
        <title>Whole genome shotgun sequence of Rugosimonospora africana NBRC 104875.</title>
        <authorList>
            <person name="Komaki H."/>
            <person name="Tamura T."/>
        </authorList>
    </citation>
    <scope>NUCLEOTIDE SEQUENCE</scope>
    <source>
        <strain evidence="7">NBRC 104875</strain>
    </source>
</reference>
<keyword evidence="1" id="KW-0645">Protease</keyword>
<proteinExistence type="predicted"/>
<dbReference type="InterPro" id="IPR023828">
    <property type="entry name" value="Peptidase_S8_Ser-AS"/>
</dbReference>
<keyword evidence="8" id="KW-1185">Reference proteome</keyword>
<evidence type="ECO:0000256" key="4">
    <source>
        <dbReference type="SAM" id="MobiDB-lite"/>
    </source>
</evidence>
<dbReference type="GO" id="GO:0004252">
    <property type="term" value="F:serine-type endopeptidase activity"/>
    <property type="evidence" value="ECO:0007669"/>
    <property type="project" value="InterPro"/>
</dbReference>
<feature type="compositionally biased region" description="Polar residues" evidence="4">
    <location>
        <begin position="534"/>
        <end position="550"/>
    </location>
</feature>
<dbReference type="Pfam" id="PF00082">
    <property type="entry name" value="Peptidase_S8"/>
    <property type="match status" value="1"/>
</dbReference>
<dbReference type="Gene3D" id="3.40.50.200">
    <property type="entry name" value="Peptidase S8/S53 domain"/>
    <property type="match status" value="1"/>
</dbReference>
<gene>
    <name evidence="7" type="ORF">Raf01_38510</name>
</gene>
<evidence type="ECO:0000313" key="8">
    <source>
        <dbReference type="Proteomes" id="UP000642748"/>
    </source>
</evidence>
<feature type="region of interest" description="Disordered" evidence="4">
    <location>
        <begin position="971"/>
        <end position="991"/>
    </location>
</feature>
<dbReference type="InterPro" id="IPR036852">
    <property type="entry name" value="Peptidase_S8/S53_dom_sf"/>
</dbReference>
<dbReference type="RefSeq" id="WP_203919302.1">
    <property type="nucleotide sequence ID" value="NZ_BONZ01000036.1"/>
</dbReference>
<dbReference type="PROSITE" id="PS00138">
    <property type="entry name" value="SUBTILASE_SER"/>
    <property type="match status" value="1"/>
</dbReference>
<keyword evidence="3" id="KW-0720">Serine protease</keyword>
<evidence type="ECO:0000256" key="3">
    <source>
        <dbReference type="ARBA" id="ARBA00022825"/>
    </source>
</evidence>
<feature type="domain" description="Peptidase S8/S53" evidence="6">
    <location>
        <begin position="397"/>
        <end position="654"/>
    </location>
</feature>
<evidence type="ECO:0000256" key="2">
    <source>
        <dbReference type="ARBA" id="ARBA00022801"/>
    </source>
</evidence>
<dbReference type="GO" id="GO:0006508">
    <property type="term" value="P:proteolysis"/>
    <property type="evidence" value="ECO:0007669"/>
    <property type="project" value="UniProtKB-KW"/>
</dbReference>
<feature type="region of interest" description="Disordered" evidence="4">
    <location>
        <begin position="515"/>
        <end position="559"/>
    </location>
</feature>
<dbReference type="SUPFAM" id="SSF63825">
    <property type="entry name" value="YWTD domain"/>
    <property type="match status" value="1"/>
</dbReference>
<dbReference type="InterPro" id="IPR011044">
    <property type="entry name" value="Quino_amine_DH_bsu"/>
</dbReference>
<keyword evidence="5" id="KW-0732">Signal</keyword>
<evidence type="ECO:0000256" key="1">
    <source>
        <dbReference type="ARBA" id="ARBA00022670"/>
    </source>
</evidence>
<evidence type="ECO:0000313" key="7">
    <source>
        <dbReference type="EMBL" id="GIH15679.1"/>
    </source>
</evidence>
<evidence type="ECO:0000259" key="6">
    <source>
        <dbReference type="Pfam" id="PF00082"/>
    </source>
</evidence>
<evidence type="ECO:0000256" key="5">
    <source>
        <dbReference type="SAM" id="SignalP"/>
    </source>
</evidence>
<feature type="compositionally biased region" description="Polar residues" evidence="4">
    <location>
        <begin position="971"/>
        <end position="983"/>
    </location>
</feature>
<name>A0A8J3QS54_9ACTN</name>
<dbReference type="Proteomes" id="UP000642748">
    <property type="component" value="Unassembled WGS sequence"/>
</dbReference>
<dbReference type="EMBL" id="BONZ01000036">
    <property type="protein sequence ID" value="GIH15679.1"/>
    <property type="molecule type" value="Genomic_DNA"/>
</dbReference>